<proteinExistence type="predicted"/>
<sequence length="203" mass="24485">MTIKELDEKLNSPGFQDPENGDLFYNYFIYQYPADKEYDIRKQIHDFKVDLSRPMNYLDVLVIDLFKEFCDFLDKTPFLKNPSLLQYLLKKEKDKPEKSDNVQSTLSRYAHSKDFLAFIHNRIMEHKAKKDEMRRPYVFLHGIGSMYPYLRVNEFLALYEDFNRTNEYKIIVFYPGNREENSYKLFHVLHDSNTYRATLLINE</sequence>
<accession>A0A4S2FSD5</accession>
<name>A0A4S2FSD5_9BACT</name>
<dbReference type="Proteomes" id="UP000306630">
    <property type="component" value="Unassembled WGS sequence"/>
</dbReference>
<evidence type="ECO:0000313" key="1">
    <source>
        <dbReference type="EMBL" id="TGY72068.1"/>
    </source>
</evidence>
<dbReference type="EMBL" id="SRYD01000043">
    <property type="protein sequence ID" value="TGY72068.1"/>
    <property type="molecule type" value="Genomic_DNA"/>
</dbReference>
<protein>
    <submittedName>
        <fullName evidence="1">DUF1788 domain-containing protein</fullName>
    </submittedName>
</protein>
<dbReference type="AlphaFoldDB" id="A0A4S2FSD5"/>
<comment type="caution">
    <text evidence="1">The sequence shown here is derived from an EMBL/GenBank/DDBJ whole genome shotgun (WGS) entry which is preliminary data.</text>
</comment>
<reference evidence="1 2" key="1">
    <citation type="submission" date="2019-04" db="EMBL/GenBank/DDBJ databases">
        <title>Microbes associate with the intestines of laboratory mice.</title>
        <authorList>
            <person name="Navarre W."/>
            <person name="Wong E."/>
            <person name="Huang K."/>
            <person name="Tropini C."/>
            <person name="Ng K."/>
            <person name="Yu B."/>
        </authorList>
    </citation>
    <scope>NUCLEOTIDE SEQUENCE [LARGE SCALE GENOMIC DNA]</scope>
    <source>
        <strain evidence="1 2">NM06_A21</strain>
    </source>
</reference>
<organism evidence="1 2">
    <name type="scientific">Muribaculum intestinale</name>
    <dbReference type="NCBI Taxonomy" id="1796646"/>
    <lineage>
        <taxon>Bacteria</taxon>
        <taxon>Pseudomonadati</taxon>
        <taxon>Bacteroidota</taxon>
        <taxon>Bacteroidia</taxon>
        <taxon>Bacteroidales</taxon>
        <taxon>Muribaculaceae</taxon>
        <taxon>Muribaculum</taxon>
    </lineage>
</organism>
<evidence type="ECO:0000313" key="2">
    <source>
        <dbReference type="Proteomes" id="UP000306630"/>
    </source>
</evidence>
<dbReference type="InterPro" id="IPR014858">
    <property type="entry name" value="BrxB"/>
</dbReference>
<gene>
    <name evidence="1" type="ORF">E5333_10595</name>
</gene>
<dbReference type="RefSeq" id="WP_128708181.1">
    <property type="nucleotide sequence ID" value="NZ_SRYD01000043.1"/>
</dbReference>
<dbReference type="Pfam" id="PF08747">
    <property type="entry name" value="BrxB"/>
    <property type="match status" value="1"/>
</dbReference>